<comment type="caution">
    <text evidence="2">The sequence shown here is derived from an EMBL/GenBank/DDBJ whole genome shotgun (WGS) entry which is preliminary data.</text>
</comment>
<reference evidence="2" key="1">
    <citation type="submission" date="2017-02" db="EMBL/GenBank/DDBJ databases">
        <title>Delving into the versatile metabolic prowess of the omnipresent phylum Bacteroidetes.</title>
        <authorList>
            <person name="Nobu M.K."/>
            <person name="Mei R."/>
            <person name="Narihiro T."/>
            <person name="Kuroda K."/>
            <person name="Liu W.-T."/>
        </authorList>
    </citation>
    <scope>NUCLEOTIDE SEQUENCE</scope>
    <source>
        <strain evidence="2">ADurb.Bin417</strain>
    </source>
</reference>
<feature type="region of interest" description="Disordered" evidence="1">
    <location>
        <begin position="240"/>
        <end position="259"/>
    </location>
</feature>
<name>A0A1V5MEW2_UNCT6</name>
<organism evidence="2">
    <name type="scientific">candidate division TA06 bacterium ADurb.Bin417</name>
    <dbReference type="NCBI Taxonomy" id="1852828"/>
    <lineage>
        <taxon>Bacteria</taxon>
        <taxon>Bacteria division TA06</taxon>
    </lineage>
</organism>
<dbReference type="AlphaFoldDB" id="A0A1V5MEW2"/>
<evidence type="ECO:0000313" key="2">
    <source>
        <dbReference type="EMBL" id="OPZ91351.1"/>
    </source>
</evidence>
<sequence length="259" mass="26786">MLKRYVQVGADFPLRIGRAVRTDGVAGQALDQPLAVTGRIGIEQADPPQLLNFNQPFQQAGQAVFFAAIPTVGGGILGHEVQLAHAQGGQGPGLGLQPPGRVAGQASPQARYQAIGAAVVAPLGDLQVGVVAGRAEAAAGQPGQFGRVDEPINRRVAPEEFFLLAGNQAAGQVKALAARPLQGGQLLQEGLRFPDRLGQEGAGVQKKQVGLFRALRQPVAGLEPAGQEALGVHQVLRTAQAQGVHPPVKRPPAPAGSRF</sequence>
<proteinExistence type="predicted"/>
<evidence type="ECO:0000256" key="1">
    <source>
        <dbReference type="SAM" id="MobiDB-lite"/>
    </source>
</evidence>
<dbReference type="Proteomes" id="UP000485484">
    <property type="component" value="Unassembled WGS sequence"/>
</dbReference>
<dbReference type="EMBL" id="MWAK01000183">
    <property type="protein sequence ID" value="OPZ91351.1"/>
    <property type="molecule type" value="Genomic_DNA"/>
</dbReference>
<accession>A0A1V5MEW2</accession>
<protein>
    <submittedName>
        <fullName evidence="2">Uncharacterized protein</fullName>
    </submittedName>
</protein>
<gene>
    <name evidence="2" type="ORF">BWY73_01118</name>
</gene>
<feature type="compositionally biased region" description="Pro residues" evidence="1">
    <location>
        <begin position="249"/>
        <end position="259"/>
    </location>
</feature>